<dbReference type="Gene3D" id="3.30.200.20">
    <property type="entry name" value="Phosphorylase Kinase, domain 1"/>
    <property type="match status" value="1"/>
</dbReference>
<dbReference type="InterPro" id="IPR017441">
    <property type="entry name" value="Protein_kinase_ATP_BS"/>
</dbReference>
<evidence type="ECO:0000256" key="2">
    <source>
        <dbReference type="ARBA" id="ARBA00022679"/>
    </source>
</evidence>
<evidence type="ECO:0000256" key="5">
    <source>
        <dbReference type="ARBA" id="ARBA00022840"/>
    </source>
</evidence>
<keyword evidence="9" id="KW-1185">Reference proteome</keyword>
<dbReference type="PANTHER" id="PTHR45646:SF11">
    <property type="entry name" value="SERINE_THREONINE-PROTEIN KINASE DOA"/>
    <property type="match status" value="1"/>
</dbReference>
<dbReference type="PANTHER" id="PTHR45646">
    <property type="entry name" value="SERINE/THREONINE-PROTEIN KINASE DOA-RELATED"/>
    <property type="match status" value="1"/>
</dbReference>
<feature type="binding site" evidence="6">
    <location>
        <position position="122"/>
    </location>
    <ligand>
        <name>ATP</name>
        <dbReference type="ChEBI" id="CHEBI:30616"/>
    </ligand>
</feature>
<dbReference type="GO" id="GO:0005634">
    <property type="term" value="C:nucleus"/>
    <property type="evidence" value="ECO:0007669"/>
    <property type="project" value="TreeGrafter"/>
</dbReference>
<evidence type="ECO:0000256" key="1">
    <source>
        <dbReference type="ARBA" id="ARBA00022527"/>
    </source>
</evidence>
<dbReference type="Gene3D" id="1.10.510.10">
    <property type="entry name" value="Transferase(Phosphotransferase) domain 1"/>
    <property type="match status" value="1"/>
</dbReference>
<dbReference type="Pfam" id="PF00069">
    <property type="entry name" value="Pkinase"/>
    <property type="match status" value="1"/>
</dbReference>
<sequence length="466" mass="52904">MHGPNSRLLVSHLEKTELAVEHTPHKGIICDMFARIAKTRLQTCRLPQAFRTFATKPTPTLTDFGFIKTTESFFFCDGGYHPIVIGHRLGDRYRVVHKLGFGFYSTTWLARDNQHSKYVAVKVGTADSDGKEVEVLTRLTDPAAGNQGPGKSMILPVLDHYTVSGVNGTHPCLVTVPTRCSLFHAREASRSSLFPLDVARSLAAQLVMAVAYIHNQGYVHGDVHLGNILLRSPSKFNHCSDEELYEEFGAPSPEVIWYSEPNPSFPSHVYPSMWLGKASDELTLPEAKLILSDFAIAFCPSKELRFESYAPLKVRPPEDRFESQKPLSFASDIWSLGCTIWEILGKGQLFDAWLFTEDDATADQIDLLGPLPSEWWEKWDANRQLSVQRESRSWHQRFEDHIQQPRRLKSMEMLDGKERDALFEMIRSMLLFRPEDRASARDVLDSSWMRNWAIPAFEKGMKEGDS</sequence>
<evidence type="ECO:0000256" key="6">
    <source>
        <dbReference type="PROSITE-ProRule" id="PRU10141"/>
    </source>
</evidence>
<dbReference type="AlphaFoldDB" id="A0A9W8THJ0"/>
<evidence type="ECO:0000313" key="8">
    <source>
        <dbReference type="EMBL" id="KAJ3553415.1"/>
    </source>
</evidence>
<name>A0A9W8THJ0_9PEZI</name>
<dbReference type="PROSITE" id="PS50011">
    <property type="entry name" value="PROTEIN_KINASE_DOM"/>
    <property type="match status" value="1"/>
</dbReference>
<dbReference type="SMART" id="SM00220">
    <property type="entry name" value="S_TKc"/>
    <property type="match status" value="1"/>
</dbReference>
<dbReference type="VEuPathDB" id="FungiDB:F4678DRAFT_471177"/>
<evidence type="ECO:0000259" key="7">
    <source>
        <dbReference type="PROSITE" id="PS50011"/>
    </source>
</evidence>
<protein>
    <recommendedName>
        <fullName evidence="7">Protein kinase domain-containing protein</fullName>
    </recommendedName>
</protein>
<evidence type="ECO:0000256" key="4">
    <source>
        <dbReference type="ARBA" id="ARBA00022777"/>
    </source>
</evidence>
<dbReference type="PROSITE" id="PS00107">
    <property type="entry name" value="PROTEIN_KINASE_ATP"/>
    <property type="match status" value="1"/>
</dbReference>
<comment type="caution">
    <text evidence="8">The sequence shown here is derived from an EMBL/GenBank/DDBJ whole genome shotgun (WGS) entry which is preliminary data.</text>
</comment>
<dbReference type="InterPro" id="IPR051175">
    <property type="entry name" value="CLK_kinases"/>
</dbReference>
<keyword evidence="5 6" id="KW-0067">ATP-binding</keyword>
<keyword evidence="3 6" id="KW-0547">Nucleotide-binding</keyword>
<organism evidence="8 9">
    <name type="scientific">Xylaria arbuscula</name>
    <dbReference type="NCBI Taxonomy" id="114810"/>
    <lineage>
        <taxon>Eukaryota</taxon>
        <taxon>Fungi</taxon>
        <taxon>Dikarya</taxon>
        <taxon>Ascomycota</taxon>
        <taxon>Pezizomycotina</taxon>
        <taxon>Sordariomycetes</taxon>
        <taxon>Xylariomycetidae</taxon>
        <taxon>Xylariales</taxon>
        <taxon>Xylariaceae</taxon>
        <taxon>Xylaria</taxon>
    </lineage>
</organism>
<keyword evidence="2" id="KW-0808">Transferase</keyword>
<dbReference type="EMBL" id="JANPWZ010003290">
    <property type="protein sequence ID" value="KAJ3553415.1"/>
    <property type="molecule type" value="Genomic_DNA"/>
</dbReference>
<reference evidence="8" key="1">
    <citation type="submission" date="2022-07" db="EMBL/GenBank/DDBJ databases">
        <title>Genome Sequence of Xylaria arbuscula.</title>
        <authorList>
            <person name="Buettner E."/>
        </authorList>
    </citation>
    <scope>NUCLEOTIDE SEQUENCE</scope>
    <source>
        <strain evidence="8">VT107</strain>
    </source>
</reference>
<evidence type="ECO:0000313" key="9">
    <source>
        <dbReference type="Proteomes" id="UP001148614"/>
    </source>
</evidence>
<dbReference type="SUPFAM" id="SSF56112">
    <property type="entry name" value="Protein kinase-like (PK-like)"/>
    <property type="match status" value="1"/>
</dbReference>
<gene>
    <name evidence="8" type="ORF">NPX13_g10892</name>
</gene>
<dbReference type="InterPro" id="IPR011009">
    <property type="entry name" value="Kinase-like_dom_sf"/>
</dbReference>
<dbReference type="Proteomes" id="UP001148614">
    <property type="component" value="Unassembled WGS sequence"/>
</dbReference>
<dbReference type="InterPro" id="IPR000719">
    <property type="entry name" value="Prot_kinase_dom"/>
</dbReference>
<proteinExistence type="predicted"/>
<feature type="domain" description="Protein kinase" evidence="7">
    <location>
        <begin position="93"/>
        <end position="449"/>
    </location>
</feature>
<dbReference type="GO" id="GO:0004674">
    <property type="term" value="F:protein serine/threonine kinase activity"/>
    <property type="evidence" value="ECO:0007669"/>
    <property type="project" value="UniProtKB-KW"/>
</dbReference>
<keyword evidence="4" id="KW-0418">Kinase</keyword>
<dbReference type="GO" id="GO:0043484">
    <property type="term" value="P:regulation of RNA splicing"/>
    <property type="evidence" value="ECO:0007669"/>
    <property type="project" value="TreeGrafter"/>
</dbReference>
<dbReference type="GO" id="GO:0005524">
    <property type="term" value="F:ATP binding"/>
    <property type="evidence" value="ECO:0007669"/>
    <property type="project" value="UniProtKB-UniRule"/>
</dbReference>
<evidence type="ECO:0000256" key="3">
    <source>
        <dbReference type="ARBA" id="ARBA00022741"/>
    </source>
</evidence>
<keyword evidence="1" id="KW-0723">Serine/threonine-protein kinase</keyword>
<accession>A0A9W8THJ0</accession>